<keyword evidence="8" id="KW-0547">Nucleotide-binding</keyword>
<dbReference type="Gene3D" id="3.30.200.20">
    <property type="entry name" value="Phosphorylase Kinase, domain 1"/>
    <property type="match status" value="1"/>
</dbReference>
<protein>
    <recommendedName>
        <fullName evidence="6">Protein fem-1 homolog B</fullName>
    </recommendedName>
</protein>
<feature type="domain" description="Protein kinase" evidence="10">
    <location>
        <begin position="794"/>
        <end position="1036"/>
    </location>
</feature>
<dbReference type="PROSITE" id="PS50088">
    <property type="entry name" value="ANK_REPEAT"/>
    <property type="match status" value="5"/>
</dbReference>
<feature type="region of interest" description="Disordered" evidence="9">
    <location>
        <begin position="608"/>
        <end position="650"/>
    </location>
</feature>
<dbReference type="InterPro" id="IPR011009">
    <property type="entry name" value="Kinase-like_dom_sf"/>
</dbReference>
<evidence type="ECO:0000259" key="10">
    <source>
        <dbReference type="PROSITE" id="PS50011"/>
    </source>
</evidence>
<evidence type="ECO:0000256" key="5">
    <source>
        <dbReference type="ARBA" id="ARBA00038500"/>
    </source>
</evidence>
<feature type="binding site" evidence="8">
    <location>
        <position position="821"/>
    </location>
    <ligand>
        <name>ATP</name>
        <dbReference type="ChEBI" id="CHEBI:30616"/>
    </ligand>
</feature>
<dbReference type="InterPro" id="IPR000719">
    <property type="entry name" value="Prot_kinase_dom"/>
</dbReference>
<dbReference type="Proteomes" id="UP001159405">
    <property type="component" value="Unassembled WGS sequence"/>
</dbReference>
<dbReference type="PRINTS" id="PR01415">
    <property type="entry name" value="ANKYRIN"/>
</dbReference>
<accession>A0ABN8MYY7</accession>
<dbReference type="InterPro" id="IPR017441">
    <property type="entry name" value="Protein_kinase_ATP_BS"/>
</dbReference>
<feature type="compositionally biased region" description="Basic and acidic residues" evidence="9">
    <location>
        <begin position="630"/>
        <end position="650"/>
    </location>
</feature>
<evidence type="ECO:0000256" key="9">
    <source>
        <dbReference type="SAM" id="MobiDB-lite"/>
    </source>
</evidence>
<reference evidence="11 12" key="1">
    <citation type="submission" date="2022-05" db="EMBL/GenBank/DDBJ databases">
        <authorList>
            <consortium name="Genoscope - CEA"/>
            <person name="William W."/>
        </authorList>
    </citation>
    <scope>NUCLEOTIDE SEQUENCE [LARGE SCALE GENOMIC DNA]</scope>
</reference>
<dbReference type="PANTHER" id="PTHR24173:SF78">
    <property type="entry name" value="PROTEIN FEM-1 HOMOLOG B"/>
    <property type="match status" value="1"/>
</dbReference>
<feature type="repeat" description="ANK" evidence="7">
    <location>
        <begin position="50"/>
        <end position="82"/>
    </location>
</feature>
<dbReference type="InterPro" id="IPR036770">
    <property type="entry name" value="Ankyrin_rpt-contain_sf"/>
</dbReference>
<dbReference type="Pfam" id="PF12796">
    <property type="entry name" value="Ank_2"/>
    <property type="match status" value="2"/>
</dbReference>
<comment type="similarity">
    <text evidence="5">Belongs to the fem-1 family.</text>
</comment>
<gene>
    <name evidence="11" type="ORF">PLOB_00030810</name>
</gene>
<dbReference type="InterPro" id="IPR008266">
    <property type="entry name" value="Tyr_kinase_AS"/>
</dbReference>
<keyword evidence="12" id="KW-1185">Reference proteome</keyword>
<dbReference type="Gene3D" id="1.25.40.20">
    <property type="entry name" value="Ankyrin repeat-containing domain"/>
    <property type="match status" value="3"/>
</dbReference>
<dbReference type="SUPFAM" id="SSF48403">
    <property type="entry name" value="Ankyrin repeat"/>
    <property type="match status" value="1"/>
</dbReference>
<dbReference type="PROSITE" id="PS00107">
    <property type="entry name" value="PROTEIN_KINASE_ATP"/>
    <property type="match status" value="1"/>
</dbReference>
<feature type="repeat" description="ANK" evidence="7">
    <location>
        <begin position="124"/>
        <end position="156"/>
    </location>
</feature>
<evidence type="ECO:0000256" key="1">
    <source>
        <dbReference type="ARBA" id="ARBA00004906"/>
    </source>
</evidence>
<name>A0ABN8MYY7_9CNID</name>
<comment type="pathway">
    <text evidence="1">Protein modification; protein ubiquitination.</text>
</comment>
<evidence type="ECO:0000313" key="12">
    <source>
        <dbReference type="Proteomes" id="UP001159405"/>
    </source>
</evidence>
<dbReference type="SMART" id="SM00248">
    <property type="entry name" value="ANK"/>
    <property type="match status" value="8"/>
</dbReference>
<evidence type="ECO:0000256" key="6">
    <source>
        <dbReference type="ARBA" id="ARBA00072197"/>
    </source>
</evidence>
<evidence type="ECO:0000256" key="4">
    <source>
        <dbReference type="ARBA" id="ARBA00023043"/>
    </source>
</evidence>
<feature type="repeat" description="ANK" evidence="7">
    <location>
        <begin position="91"/>
        <end position="123"/>
    </location>
</feature>
<evidence type="ECO:0000313" key="11">
    <source>
        <dbReference type="EMBL" id="CAH3036158.1"/>
    </source>
</evidence>
<evidence type="ECO:0000256" key="8">
    <source>
        <dbReference type="PROSITE-ProRule" id="PRU10141"/>
    </source>
</evidence>
<dbReference type="Gene3D" id="1.10.510.10">
    <property type="entry name" value="Transferase(Phosphotransferase) domain 1"/>
    <property type="match status" value="1"/>
</dbReference>
<dbReference type="PANTHER" id="PTHR24173">
    <property type="entry name" value="ANKYRIN REPEAT CONTAINING"/>
    <property type="match status" value="1"/>
</dbReference>
<dbReference type="PROSITE" id="PS00109">
    <property type="entry name" value="PROTEIN_KINASE_TYR"/>
    <property type="match status" value="1"/>
</dbReference>
<dbReference type="PROSITE" id="PS50011">
    <property type="entry name" value="PROTEIN_KINASE_DOM"/>
    <property type="match status" value="1"/>
</dbReference>
<organism evidence="11 12">
    <name type="scientific">Porites lobata</name>
    <dbReference type="NCBI Taxonomy" id="104759"/>
    <lineage>
        <taxon>Eukaryota</taxon>
        <taxon>Metazoa</taxon>
        <taxon>Cnidaria</taxon>
        <taxon>Anthozoa</taxon>
        <taxon>Hexacorallia</taxon>
        <taxon>Scleractinia</taxon>
        <taxon>Fungiina</taxon>
        <taxon>Poritidae</taxon>
        <taxon>Porites</taxon>
    </lineage>
</organism>
<evidence type="ECO:0000256" key="3">
    <source>
        <dbReference type="ARBA" id="ARBA00022786"/>
    </source>
</evidence>
<keyword evidence="4 7" id="KW-0040">ANK repeat</keyword>
<comment type="caution">
    <text evidence="11">The sequence shown here is derived from an EMBL/GenBank/DDBJ whole genome shotgun (WGS) entry which is preliminary data.</text>
</comment>
<evidence type="ECO:0000256" key="7">
    <source>
        <dbReference type="PROSITE-ProRule" id="PRU00023"/>
    </source>
</evidence>
<evidence type="ECO:0000256" key="2">
    <source>
        <dbReference type="ARBA" id="ARBA00022737"/>
    </source>
</evidence>
<keyword evidence="8" id="KW-0067">ATP-binding</keyword>
<keyword evidence="2" id="KW-0677">Repeat</keyword>
<feature type="repeat" description="ANK" evidence="7">
    <location>
        <begin position="534"/>
        <end position="574"/>
    </location>
</feature>
<feature type="repeat" description="ANK" evidence="7">
    <location>
        <begin position="191"/>
        <end position="223"/>
    </location>
</feature>
<sequence length="1036" mass="116019">MADKLSVNDSVTKVYQAARDGSSDLTDLLKRLKTKQRKTALETKTKDGSQITTPLIIAARNGHLNSVKILLRYGADIEARGSVNIEDQVIEGSTPLWATAATGHLDVVKLLIEQNAEVDGRTSTGSTPLRAAAFEGHPDIVKCLVESGADVNARKYDDESTLLIAACYRDHLRVATYLIDKGAIMDLQDKQGKTALHDAVQRGHLELVSQLLDLGASQLPNNRGLTPLLYACDLCSIEIVEHIINRPECTKEQRIDALELLGATIANDKSRDIKNAFSYMKRGMEMRYEDLAHPLLKKKMEPVEAYQNRKESQTLQELSLLEGDDHAIGMEGLIIRERILGPDNPANLHPIRYRGAVLADSEEYELCIGLWQLALEKAMNSDVAITEDLENSTALFGVMVQKGKLLRSNFIEDAFEILVAGSEKRSEKQKSGKSQEVHENEEQEKTLYYALYLLVIYTKVKGQNANMIYFLQRFLLSNPLTNDGNTLLHLVAWHDTPFFSFKEETMRSVCKLPCIETMKLILHAGCDVNAVNTEGNTPLHLAVKFKPEPEEVEILREMLLLLLDIGADPKLENENGQTPLDSCESDEARRILSEKGRLSAMNVEVGDAGKIGSGTGKRKGGGGFAPGTGRDLKENTHKETETKETSGQLRELRQQLENVQEQLRQRDGQLSEATQQLTNVQGQLQERDGELRQMTQQLTNVQGQLQERDEELRQTTQQLTNVQGQLGELTQQLTNAQRQLQEKDEEITTMEEQLREKEQEVNELEISLETAQQALSERPRQQSPDWVISRDQIQLTEKCIGKGGWGSVVEGKYCGCTVAVKQIYEVLLNLSSHNREMFEREMSIASKCRHPCLLQFIGATNDEGSPLFVTELMETSLRKLLEQRSLSTAEVAVISLDVARALNYLHQKKPRPIIHRDISSANVLLWRQADQWRGKVSDYGAANFMQHTLSVCPGAAVYSAPEALTKKQTVKVDVYSFGVLICEICIGKLPNPDRRAEQVAMVKNKVLRALIRRCLQDNPQDRPSMEDVIGELEKLV</sequence>
<dbReference type="PROSITE" id="PS50297">
    <property type="entry name" value="ANK_REP_REGION"/>
    <property type="match status" value="4"/>
</dbReference>
<dbReference type="SUPFAM" id="SSF57997">
    <property type="entry name" value="Tropomyosin"/>
    <property type="match status" value="1"/>
</dbReference>
<dbReference type="Pfam" id="PF00023">
    <property type="entry name" value="Ank"/>
    <property type="match status" value="2"/>
</dbReference>
<proteinExistence type="inferred from homology"/>
<dbReference type="Gene3D" id="1.10.287.1490">
    <property type="match status" value="1"/>
</dbReference>
<dbReference type="EMBL" id="CALNXK010000004">
    <property type="protein sequence ID" value="CAH3036158.1"/>
    <property type="molecule type" value="Genomic_DNA"/>
</dbReference>
<dbReference type="InterPro" id="IPR002110">
    <property type="entry name" value="Ankyrin_rpt"/>
</dbReference>
<dbReference type="Pfam" id="PF00069">
    <property type="entry name" value="Pkinase"/>
    <property type="match status" value="1"/>
</dbReference>
<dbReference type="SUPFAM" id="SSF56112">
    <property type="entry name" value="Protein kinase-like (PK-like)"/>
    <property type="match status" value="1"/>
</dbReference>
<keyword evidence="3" id="KW-0833">Ubl conjugation pathway</keyword>
<feature type="compositionally biased region" description="Gly residues" evidence="9">
    <location>
        <begin position="609"/>
        <end position="626"/>
    </location>
</feature>